<comment type="caution">
    <text evidence="1">The sequence shown here is derived from an EMBL/GenBank/DDBJ whole genome shotgun (WGS) entry which is preliminary data.</text>
</comment>
<name>A0A371HNG0_MUCPR</name>
<dbReference type="AlphaFoldDB" id="A0A371HNG0"/>
<gene>
    <name evidence="1" type="ORF">CR513_11962</name>
</gene>
<sequence>MANPSQKDLCQLLEDAQWAQRTTYQTPLGMSPYRIVFGKAYHLPVEIEHGAYWAIKQCNMAYDQADKERKLQLQELEELRLEAYENS</sequence>
<dbReference type="InterPro" id="IPR036397">
    <property type="entry name" value="RNaseH_sf"/>
</dbReference>
<organism evidence="1 2">
    <name type="scientific">Mucuna pruriens</name>
    <name type="common">Velvet bean</name>
    <name type="synonym">Dolichos pruriens</name>
    <dbReference type="NCBI Taxonomy" id="157652"/>
    <lineage>
        <taxon>Eukaryota</taxon>
        <taxon>Viridiplantae</taxon>
        <taxon>Streptophyta</taxon>
        <taxon>Embryophyta</taxon>
        <taxon>Tracheophyta</taxon>
        <taxon>Spermatophyta</taxon>
        <taxon>Magnoliopsida</taxon>
        <taxon>eudicotyledons</taxon>
        <taxon>Gunneridae</taxon>
        <taxon>Pentapetalae</taxon>
        <taxon>rosids</taxon>
        <taxon>fabids</taxon>
        <taxon>Fabales</taxon>
        <taxon>Fabaceae</taxon>
        <taxon>Papilionoideae</taxon>
        <taxon>50 kb inversion clade</taxon>
        <taxon>NPAAA clade</taxon>
        <taxon>indigoferoid/millettioid clade</taxon>
        <taxon>Phaseoleae</taxon>
        <taxon>Mucuna</taxon>
    </lineage>
</organism>
<evidence type="ECO:0000313" key="1">
    <source>
        <dbReference type="EMBL" id="RDY04335.1"/>
    </source>
</evidence>
<dbReference type="EMBL" id="QJKJ01002101">
    <property type="protein sequence ID" value="RDY04335.1"/>
    <property type="molecule type" value="Genomic_DNA"/>
</dbReference>
<reference evidence="1" key="1">
    <citation type="submission" date="2018-05" db="EMBL/GenBank/DDBJ databases">
        <title>Draft genome of Mucuna pruriens seed.</title>
        <authorList>
            <person name="Nnadi N.E."/>
            <person name="Vos R."/>
            <person name="Hasami M.H."/>
            <person name="Devisetty U.K."/>
            <person name="Aguiy J.C."/>
        </authorList>
    </citation>
    <scope>NUCLEOTIDE SEQUENCE [LARGE SCALE GENOMIC DNA]</scope>
    <source>
        <strain evidence="1">JCA_2017</strain>
    </source>
</reference>
<dbReference type="Proteomes" id="UP000257109">
    <property type="component" value="Unassembled WGS sequence"/>
</dbReference>
<feature type="non-terminal residue" evidence="1">
    <location>
        <position position="1"/>
    </location>
</feature>
<accession>A0A371HNG0</accession>
<dbReference type="GO" id="GO:0003676">
    <property type="term" value="F:nucleic acid binding"/>
    <property type="evidence" value="ECO:0007669"/>
    <property type="project" value="InterPro"/>
</dbReference>
<evidence type="ECO:0000313" key="2">
    <source>
        <dbReference type="Proteomes" id="UP000257109"/>
    </source>
</evidence>
<dbReference type="Gene3D" id="3.30.420.10">
    <property type="entry name" value="Ribonuclease H-like superfamily/Ribonuclease H"/>
    <property type="match status" value="1"/>
</dbReference>
<keyword evidence="2" id="KW-1185">Reference proteome</keyword>
<dbReference type="OrthoDB" id="1709476at2759"/>
<proteinExistence type="predicted"/>
<protein>
    <submittedName>
        <fullName evidence="1">Uncharacterized protein</fullName>
    </submittedName>
</protein>